<proteinExistence type="predicted"/>
<reference evidence="1 2" key="1">
    <citation type="submission" date="2020-12" db="EMBL/GenBank/DDBJ databases">
        <title>Concerted genomic and epigenomic changes stabilize Arabidopsis allopolyploids.</title>
        <authorList>
            <person name="Chen Z."/>
        </authorList>
    </citation>
    <scope>NUCLEOTIDE SEQUENCE [LARGE SCALE GENOMIC DNA]</scope>
    <source>
        <strain evidence="1">Allo738</strain>
        <tissue evidence="1">Leaf</tissue>
    </source>
</reference>
<feature type="non-terminal residue" evidence="1">
    <location>
        <position position="1"/>
    </location>
</feature>
<organism evidence="1 2">
    <name type="scientific">Arabidopsis thaliana x Arabidopsis arenosa</name>
    <dbReference type="NCBI Taxonomy" id="1240361"/>
    <lineage>
        <taxon>Eukaryota</taxon>
        <taxon>Viridiplantae</taxon>
        <taxon>Streptophyta</taxon>
        <taxon>Embryophyta</taxon>
        <taxon>Tracheophyta</taxon>
        <taxon>Spermatophyta</taxon>
        <taxon>Magnoliopsida</taxon>
        <taxon>eudicotyledons</taxon>
        <taxon>Gunneridae</taxon>
        <taxon>Pentapetalae</taxon>
        <taxon>rosids</taxon>
        <taxon>malvids</taxon>
        <taxon>Brassicales</taxon>
        <taxon>Brassicaceae</taxon>
        <taxon>Camelineae</taxon>
        <taxon>Arabidopsis</taxon>
    </lineage>
</organism>
<evidence type="ECO:0000313" key="2">
    <source>
        <dbReference type="Proteomes" id="UP000694240"/>
    </source>
</evidence>
<dbReference type="Proteomes" id="UP000694240">
    <property type="component" value="Chromosome 3"/>
</dbReference>
<protein>
    <submittedName>
        <fullName evidence="1">Uncharacterized protein</fullName>
    </submittedName>
</protein>
<sequence length="29" mass="3118">LAIDWTGGVSGNTIDFFDFVLGGIVWFNG</sequence>
<gene>
    <name evidence="1" type="ORF">ISN45_At03g030180</name>
</gene>
<name>A0A8T2ETV2_9BRAS</name>
<comment type="caution">
    <text evidence="1">The sequence shown here is derived from an EMBL/GenBank/DDBJ whole genome shotgun (WGS) entry which is preliminary data.</text>
</comment>
<keyword evidence="2" id="KW-1185">Reference proteome</keyword>
<accession>A0A8T2ETV2</accession>
<evidence type="ECO:0000313" key="1">
    <source>
        <dbReference type="EMBL" id="KAG7626899.1"/>
    </source>
</evidence>
<dbReference type="AlphaFoldDB" id="A0A8T2ETV2"/>
<dbReference type="EMBL" id="JAEFBK010000003">
    <property type="protein sequence ID" value="KAG7626899.1"/>
    <property type="molecule type" value="Genomic_DNA"/>
</dbReference>